<organism evidence="7 8">
    <name type="scientific">Candidatus Alistipes avicola</name>
    <dbReference type="NCBI Taxonomy" id="2838432"/>
    <lineage>
        <taxon>Bacteria</taxon>
        <taxon>Pseudomonadati</taxon>
        <taxon>Bacteroidota</taxon>
        <taxon>Bacteroidia</taxon>
        <taxon>Bacteroidales</taxon>
        <taxon>Rikenellaceae</taxon>
        <taxon>Alistipes</taxon>
    </lineage>
</organism>
<dbReference type="InterPro" id="IPR001451">
    <property type="entry name" value="Hexapep"/>
</dbReference>
<proteinExistence type="inferred from homology"/>
<dbReference type="SUPFAM" id="SSF51161">
    <property type="entry name" value="Trimeric LpxA-like enzymes"/>
    <property type="match status" value="1"/>
</dbReference>
<dbReference type="Gene3D" id="2.160.10.10">
    <property type="entry name" value="Hexapeptide repeat proteins"/>
    <property type="match status" value="1"/>
</dbReference>
<dbReference type="Pfam" id="PF00132">
    <property type="entry name" value="Hexapep"/>
    <property type="match status" value="1"/>
</dbReference>
<gene>
    <name evidence="7" type="ORF">H9779_07230</name>
</gene>
<comment type="similarity">
    <text evidence="1">Belongs to the transferase hexapeptide repeat family.</text>
</comment>
<keyword evidence="2" id="KW-0808">Transferase</keyword>
<evidence type="ECO:0000313" key="7">
    <source>
        <dbReference type="EMBL" id="HJA99369.1"/>
    </source>
</evidence>
<dbReference type="InterPro" id="IPR051159">
    <property type="entry name" value="Hexapeptide_acetyltransf"/>
</dbReference>
<evidence type="ECO:0000256" key="1">
    <source>
        <dbReference type="ARBA" id="ARBA00007274"/>
    </source>
</evidence>
<dbReference type="GO" id="GO:0008374">
    <property type="term" value="F:O-acyltransferase activity"/>
    <property type="evidence" value="ECO:0007669"/>
    <property type="project" value="TreeGrafter"/>
</dbReference>
<dbReference type="Proteomes" id="UP000824259">
    <property type="component" value="Unassembled WGS sequence"/>
</dbReference>
<dbReference type="CDD" id="cd03357">
    <property type="entry name" value="LbH_MAT_GAT"/>
    <property type="match status" value="1"/>
</dbReference>
<dbReference type="GO" id="GO:0016407">
    <property type="term" value="F:acetyltransferase activity"/>
    <property type="evidence" value="ECO:0007669"/>
    <property type="project" value="InterPro"/>
</dbReference>
<feature type="domain" description="Maltose/galactoside acetyltransferase" evidence="6">
    <location>
        <begin position="4"/>
        <end position="58"/>
    </location>
</feature>
<dbReference type="EMBL" id="DWYR01000024">
    <property type="protein sequence ID" value="HJA99369.1"/>
    <property type="molecule type" value="Genomic_DNA"/>
</dbReference>
<evidence type="ECO:0000256" key="5">
    <source>
        <dbReference type="ARBA" id="ARBA00067695"/>
    </source>
</evidence>
<evidence type="ECO:0000313" key="8">
    <source>
        <dbReference type="Proteomes" id="UP000824259"/>
    </source>
</evidence>
<dbReference type="SMART" id="SM01266">
    <property type="entry name" value="Mac"/>
    <property type="match status" value="1"/>
</dbReference>
<sequence length="187" mass="20408">MTEKEKMIAGEWFIPTDPELTRDRDQARRLSHRLNVELCDQDQTYRATLQELCPGLDGAFIRTPFQCDYGYNLYAGKGTFINFGCVCLDLAPIRIGCRTLIGPNVQLLTAVHPMDAEERATGIERGAEIGIGDDCWLGGGVIVCPGVRIGNRCIIGAGSVVTRNIPDDSIAVGNPARVIRTTSKLAK</sequence>
<name>A0A9D2L4Y8_9BACT</name>
<keyword evidence="3" id="KW-0012">Acyltransferase</keyword>
<comment type="function">
    <text evidence="4">Acetyltransferase implicated in the O-acetylation of Nod factors.</text>
</comment>
<dbReference type="Pfam" id="PF12464">
    <property type="entry name" value="Mac"/>
    <property type="match status" value="1"/>
</dbReference>
<reference evidence="7" key="2">
    <citation type="submission" date="2021-04" db="EMBL/GenBank/DDBJ databases">
        <authorList>
            <person name="Gilroy R."/>
        </authorList>
    </citation>
    <scope>NUCLEOTIDE SEQUENCE</scope>
    <source>
        <strain evidence="7">CHK169-11906</strain>
    </source>
</reference>
<accession>A0A9D2L4Y8</accession>
<comment type="caution">
    <text evidence="7">The sequence shown here is derived from an EMBL/GenBank/DDBJ whole genome shotgun (WGS) entry which is preliminary data.</text>
</comment>
<dbReference type="InterPro" id="IPR024688">
    <property type="entry name" value="Mac_dom"/>
</dbReference>
<dbReference type="InterPro" id="IPR011004">
    <property type="entry name" value="Trimer_LpxA-like_sf"/>
</dbReference>
<dbReference type="AlphaFoldDB" id="A0A9D2L4Y8"/>
<dbReference type="FunFam" id="2.160.10.10:FF:000025">
    <property type="entry name" value="Hexapeptide-repeat containing-acetyltransferase"/>
    <property type="match status" value="1"/>
</dbReference>
<dbReference type="PANTHER" id="PTHR23416">
    <property type="entry name" value="SIALIC ACID SYNTHASE-RELATED"/>
    <property type="match status" value="1"/>
</dbReference>
<reference evidence="7" key="1">
    <citation type="journal article" date="2021" name="PeerJ">
        <title>Extensive microbial diversity within the chicken gut microbiome revealed by metagenomics and culture.</title>
        <authorList>
            <person name="Gilroy R."/>
            <person name="Ravi A."/>
            <person name="Getino M."/>
            <person name="Pursley I."/>
            <person name="Horton D.L."/>
            <person name="Alikhan N.F."/>
            <person name="Baker D."/>
            <person name="Gharbi K."/>
            <person name="Hall N."/>
            <person name="Watson M."/>
            <person name="Adriaenssens E.M."/>
            <person name="Foster-Nyarko E."/>
            <person name="Jarju S."/>
            <person name="Secka A."/>
            <person name="Antonio M."/>
            <person name="Oren A."/>
            <person name="Chaudhuri R.R."/>
            <person name="La Ragione R."/>
            <person name="Hildebrand F."/>
            <person name="Pallen M.J."/>
        </authorList>
    </citation>
    <scope>NUCLEOTIDE SEQUENCE</scope>
    <source>
        <strain evidence="7">CHK169-11906</strain>
    </source>
</reference>
<evidence type="ECO:0000256" key="4">
    <source>
        <dbReference type="ARBA" id="ARBA00055587"/>
    </source>
</evidence>
<evidence type="ECO:0000259" key="6">
    <source>
        <dbReference type="SMART" id="SM01266"/>
    </source>
</evidence>
<evidence type="ECO:0000256" key="3">
    <source>
        <dbReference type="ARBA" id="ARBA00023315"/>
    </source>
</evidence>
<evidence type="ECO:0000256" key="2">
    <source>
        <dbReference type="ARBA" id="ARBA00022679"/>
    </source>
</evidence>
<protein>
    <recommendedName>
        <fullName evidence="5">Nodulation protein L</fullName>
    </recommendedName>
</protein>
<dbReference type="PANTHER" id="PTHR23416:SF23">
    <property type="entry name" value="ACETYLTRANSFERASE C18B11.09C-RELATED"/>
    <property type="match status" value="1"/>
</dbReference>